<dbReference type="Proteomes" id="UP000009045">
    <property type="component" value="Plasmid pSmeSM11c"/>
</dbReference>
<protein>
    <submittedName>
        <fullName evidence="1">Uncharacterized protein</fullName>
    </submittedName>
</protein>
<dbReference type="EMBL" id="CP001831">
    <property type="protein sequence ID" value="AEH82433.1"/>
    <property type="molecule type" value="Genomic_DNA"/>
</dbReference>
<dbReference type="AlphaFoldDB" id="F7XB34"/>
<name>F7XB34_SINMM</name>
<dbReference type="HOGENOM" id="CLU_3011923_0_0_5"/>
<gene>
    <name evidence="1" type="ordered locus">SM11_pC1360</name>
</gene>
<geneLocation type="plasmid" evidence="1 2">
    <name>pSmeSM11c</name>
</geneLocation>
<accession>F7XB34</accession>
<keyword evidence="1" id="KW-0614">Plasmid</keyword>
<evidence type="ECO:0000313" key="2">
    <source>
        <dbReference type="Proteomes" id="UP000009045"/>
    </source>
</evidence>
<proteinExistence type="predicted"/>
<dbReference type="PATRIC" id="fig|707241.3.peg.5284"/>
<evidence type="ECO:0000313" key="1">
    <source>
        <dbReference type="EMBL" id="AEH82433.1"/>
    </source>
</evidence>
<reference evidence="1 2" key="1">
    <citation type="journal article" date="2011" name="J. Biotechnol.">
        <title>The complete genome sequence of the dominant Sinorhizobium meliloti field isolate SM11 extends the S. meliloti pan-genome.</title>
        <authorList>
            <person name="Schneiker-Bekel S."/>
            <person name="Wibberg D."/>
            <person name="Bekel T."/>
            <person name="Blom J."/>
            <person name="Linke B."/>
            <person name="Neuweger H."/>
            <person name="Stiens M."/>
            <person name="Vorholter F.J."/>
            <person name="Weidner S."/>
            <person name="Goesmann A."/>
            <person name="Puhler A."/>
            <person name="Schluter A."/>
        </authorList>
    </citation>
    <scope>NUCLEOTIDE SEQUENCE [LARGE SCALE GENOMIC DNA]</scope>
    <source>
        <strain evidence="1 2">SM11</strain>
        <plasmid evidence="2">pSmeSM11c</plasmid>
    </source>
</reference>
<sequence>MMTIGPNSSGRSDARLIGAQPAWQLPIAEAFGLLLGLNEGRSQSLIAHTPTPPSAH</sequence>
<organism evidence="1 2">
    <name type="scientific">Sinorhizobium meliloti (strain SM11)</name>
    <dbReference type="NCBI Taxonomy" id="707241"/>
    <lineage>
        <taxon>Bacteria</taxon>
        <taxon>Pseudomonadati</taxon>
        <taxon>Pseudomonadota</taxon>
        <taxon>Alphaproteobacteria</taxon>
        <taxon>Hyphomicrobiales</taxon>
        <taxon>Rhizobiaceae</taxon>
        <taxon>Sinorhizobium/Ensifer group</taxon>
        <taxon>Sinorhizobium</taxon>
    </lineage>
</organism>
<dbReference type="KEGG" id="smx:SM11_pC1360"/>